<dbReference type="SUPFAM" id="SSF159941">
    <property type="entry name" value="MM3350-like"/>
    <property type="match status" value="1"/>
</dbReference>
<feature type="region of interest" description="Disordered" evidence="1">
    <location>
        <begin position="1"/>
        <end position="36"/>
    </location>
</feature>
<feature type="region of interest" description="Disordered" evidence="1">
    <location>
        <begin position="169"/>
        <end position="235"/>
    </location>
</feature>
<dbReference type="AlphaFoldDB" id="A0AAJ0DAM9"/>
<evidence type="ECO:0000259" key="2">
    <source>
        <dbReference type="Pfam" id="PF07929"/>
    </source>
</evidence>
<dbReference type="EMBL" id="JAWDJX010000095">
    <property type="protein sequence ID" value="KAK3046399.1"/>
    <property type="molecule type" value="Genomic_DNA"/>
</dbReference>
<feature type="compositionally biased region" description="Basic and acidic residues" evidence="1">
    <location>
        <begin position="19"/>
        <end position="33"/>
    </location>
</feature>
<feature type="region of interest" description="Disordered" evidence="1">
    <location>
        <begin position="62"/>
        <end position="84"/>
    </location>
</feature>
<keyword evidence="4" id="KW-1185">Reference proteome</keyword>
<gene>
    <name evidence="3" type="ORF">LTR09_012119</name>
</gene>
<feature type="compositionally biased region" description="Acidic residues" evidence="1">
    <location>
        <begin position="183"/>
        <end position="217"/>
    </location>
</feature>
<feature type="domain" description="Plasmid pRiA4b Orf3-like" evidence="2">
    <location>
        <begin position="285"/>
        <end position="362"/>
    </location>
</feature>
<evidence type="ECO:0000313" key="4">
    <source>
        <dbReference type="Proteomes" id="UP001271007"/>
    </source>
</evidence>
<protein>
    <recommendedName>
        <fullName evidence="2">Plasmid pRiA4b Orf3-like domain-containing protein</fullName>
    </recommendedName>
</protein>
<dbReference type="Proteomes" id="UP001271007">
    <property type="component" value="Unassembled WGS sequence"/>
</dbReference>
<feature type="compositionally biased region" description="Acidic residues" evidence="1">
    <location>
        <begin position="65"/>
        <end position="81"/>
    </location>
</feature>
<accession>A0AAJ0DAM9</accession>
<dbReference type="Pfam" id="PF07929">
    <property type="entry name" value="PRiA4_ORF3"/>
    <property type="match status" value="1"/>
</dbReference>
<dbReference type="InterPro" id="IPR024047">
    <property type="entry name" value="MM3350-like_sf"/>
</dbReference>
<comment type="caution">
    <text evidence="3">The sequence shown here is derived from an EMBL/GenBank/DDBJ whole genome shotgun (WGS) entry which is preliminary data.</text>
</comment>
<feature type="compositionally biased region" description="Basic and acidic residues" evidence="1">
    <location>
        <begin position="1"/>
        <end position="12"/>
    </location>
</feature>
<evidence type="ECO:0000313" key="3">
    <source>
        <dbReference type="EMBL" id="KAK3046399.1"/>
    </source>
</evidence>
<dbReference type="Gene3D" id="3.10.290.30">
    <property type="entry name" value="MM3350-like"/>
    <property type="match status" value="1"/>
</dbReference>
<proteinExistence type="predicted"/>
<name>A0AAJ0DAM9_9PEZI</name>
<reference evidence="3" key="1">
    <citation type="submission" date="2023-04" db="EMBL/GenBank/DDBJ databases">
        <title>Black Yeasts Isolated from many extreme environments.</title>
        <authorList>
            <person name="Coleine C."/>
            <person name="Stajich J.E."/>
            <person name="Selbmann L."/>
        </authorList>
    </citation>
    <scope>NUCLEOTIDE SEQUENCE</scope>
    <source>
        <strain evidence="3">CCFEE 5312</strain>
    </source>
</reference>
<dbReference type="InterPro" id="IPR012912">
    <property type="entry name" value="Plasmid_pRiA4b_Orf3-like"/>
</dbReference>
<evidence type="ECO:0000256" key="1">
    <source>
        <dbReference type="SAM" id="MobiDB-lite"/>
    </source>
</evidence>
<sequence length="375" mass="41062">MEKKKLSQRTRDGGGQLPDKGEGAGEVPTKDDGALGECENYDDPHCRCEACRASAAAFGQTLGDGSEEGGEDDEESDEFGGCEDPSNPLCRCDACRWVHANDPNAAHNRAVEGRCLRIETPACRCTDCSRADAAYAEFAALGDTLREQMLGSRLGGVYEEEMKRVRAVMSGRNVPPAPAGLIEDGEGGEDDGDDMNEVNDDQGDEDDDNSDPLEDEDIDRKPSTSSSAHSTTFHKPSLLRLRDSSKIMTLELNPPSHSFVQKHEKPCNSRSWRLDQIYSTPAWLASGLRTIYTYDRGNNWTHLIDFHGEAPSGLIPVIGEERPQEIYCIAGEGRSVVEDIGGVECWDDLKKKLKHPRMKDHRSGGVCEDVWEGGG</sequence>
<organism evidence="3 4">
    <name type="scientific">Extremus antarcticus</name>
    <dbReference type="NCBI Taxonomy" id="702011"/>
    <lineage>
        <taxon>Eukaryota</taxon>
        <taxon>Fungi</taxon>
        <taxon>Dikarya</taxon>
        <taxon>Ascomycota</taxon>
        <taxon>Pezizomycotina</taxon>
        <taxon>Dothideomycetes</taxon>
        <taxon>Dothideomycetidae</taxon>
        <taxon>Mycosphaerellales</taxon>
        <taxon>Extremaceae</taxon>
        <taxon>Extremus</taxon>
    </lineage>
</organism>